<evidence type="ECO:0000256" key="1">
    <source>
        <dbReference type="SAM" id="MobiDB-lite"/>
    </source>
</evidence>
<feature type="compositionally biased region" description="Polar residues" evidence="1">
    <location>
        <begin position="179"/>
        <end position="194"/>
    </location>
</feature>
<sequence length="284" mass="31099">MAGRDAHHQGRLTNQTKTRGVIMSHLNSKPTIATSAIHGWTLPERSPEQREATRERLRLERAREVKAIAKMRRRIERRQSIGNDWDGRAANDNIAWPLAVALVKEGNTELLKYAMMYRRIHTAAKSNALLGGSAVSLGDGMALDRHIHVKSNGSIAYKHVRQSTAASVDIPAQRKSITDAETQLSSDKSESGYTSIPKPWRGDVSVNEMIDAKQKLPRLQSALGYLCEPFELACIDGKTLAEVGATVGVSNRSGAQGAGRALVHTALITLRDILGDLRRKDIAA</sequence>
<evidence type="ECO:0000313" key="2">
    <source>
        <dbReference type="EMBL" id="EEQ93893.1"/>
    </source>
</evidence>
<gene>
    <name evidence="2" type="ORF">OINT_2001083</name>
</gene>
<organism evidence="2 3">
    <name type="scientific">Brucella intermedia LMG 3301</name>
    <dbReference type="NCBI Taxonomy" id="641118"/>
    <lineage>
        <taxon>Bacteria</taxon>
        <taxon>Pseudomonadati</taxon>
        <taxon>Pseudomonadota</taxon>
        <taxon>Alphaproteobacteria</taxon>
        <taxon>Hyphomicrobiales</taxon>
        <taxon>Brucellaceae</taxon>
        <taxon>Brucella/Ochrobactrum group</taxon>
        <taxon>Brucella</taxon>
    </lineage>
</organism>
<dbReference type="AlphaFoldDB" id="C4WND8"/>
<dbReference type="Proteomes" id="UP000004386">
    <property type="component" value="Unassembled WGS sequence"/>
</dbReference>
<accession>C4WND8</accession>
<name>C4WND8_9HYPH</name>
<dbReference type="HOGENOM" id="CLU_979475_0_0_5"/>
<reference evidence="2 3" key="1">
    <citation type="submission" date="2009-05" db="EMBL/GenBank/DDBJ databases">
        <authorList>
            <person name="Setubal J.C."/>
            <person name="Boyle S."/>
            <person name="Crasta O.R."/>
            <person name="Gillespie J.J."/>
            <person name="Kenyon R.W."/>
            <person name="Lu J."/>
            <person name="Mane S."/>
            <person name="Nagrani S."/>
            <person name="Shallom J.M."/>
            <person name="Shallom S."/>
            <person name="Shukla M."/>
            <person name="Snyder E.E."/>
            <person name="Sobral B.W."/>
            <person name="Wattam A.R."/>
            <person name="Will R."/>
            <person name="Williams K."/>
            <person name="Yoo H."/>
            <person name="Munk C."/>
            <person name="Tapia R."/>
            <person name="Green L."/>
            <person name="Rogers Y."/>
            <person name="Detter J.C."/>
            <person name="Bruce D."/>
            <person name="Brettin T.S."/>
            <person name="Tsolis R."/>
        </authorList>
    </citation>
    <scope>NUCLEOTIDE SEQUENCE [LARGE SCALE GENOMIC DNA]</scope>
    <source>
        <strain evidence="2 3">LMG 3301</strain>
    </source>
</reference>
<evidence type="ECO:0000313" key="3">
    <source>
        <dbReference type="Proteomes" id="UP000004386"/>
    </source>
</evidence>
<dbReference type="EMBL" id="ACQA01000002">
    <property type="protein sequence ID" value="EEQ93893.1"/>
    <property type="molecule type" value="Genomic_DNA"/>
</dbReference>
<comment type="caution">
    <text evidence="2">The sequence shown here is derived from an EMBL/GenBank/DDBJ whole genome shotgun (WGS) entry which is preliminary data.</text>
</comment>
<protein>
    <submittedName>
        <fullName evidence="2">p107</fullName>
    </submittedName>
</protein>
<feature type="region of interest" description="Disordered" evidence="1">
    <location>
        <begin position="176"/>
        <end position="197"/>
    </location>
</feature>
<proteinExistence type="predicted"/>